<feature type="region of interest" description="Disordered" evidence="5">
    <location>
        <begin position="732"/>
        <end position="773"/>
    </location>
</feature>
<evidence type="ECO:0000256" key="2">
    <source>
        <dbReference type="ARBA" id="ARBA00022737"/>
    </source>
</evidence>
<feature type="region of interest" description="Disordered" evidence="5">
    <location>
        <begin position="462"/>
        <end position="487"/>
    </location>
</feature>
<sequence>MSRKGDTEKIFSCSLHPREPLMAFGCETNVVKLYDIQKYAYVRILPMHGVVYAVRFSQCGTFLATASSSPEHDLYRILIWKVSLADGQWKLEKIADDNMTYESLQEETEIDKKAAQIREFFVHQGRINTLEFIPPRVLPLSSKDGNPYDKCMMLASGSNDQTVRIWTFGKLEEVSNEGLQKTEVWRKHTGSVTCIRATMDGAFLASCADEDYSVCIWKLRKTMPSEEEDAKGGVSIAEKLFEQVVEFRTQSPLYSLSFFPIVQQWKNSQTKRYILACGSEQKFFLLKITNMFFAKPQYAVSYTKEVMNLTSGESAWKTIDKLQIEEKIAILKARKKPDAVKKLLKERFTFKDSKGEPNSIEVALDYSEEIQAQSAEEGFKALTALDTAVHIAEFEPDGGKGKIKYEKFLLAIGGGTSGKINAWVFSKTPEEFRSVIKSEFVPYPSLKRILVEKRREAYLAKKANMAKDKSKRKSDDQKDKEDNKLQKFKNKLKRLRNGYVPVGEHMQGSTIMGIALPQLLPDDTTIAAKANEPAVDAKTAIVVGKGKGVPKLEELSPIKIREGLAPYLLNKLRDIHKMLTPMEYVAVTVSDDETARVFKFSVKEPHQVSIKDGELFEEEEKRENALEKAAANIKKGITLFKNFVTQSEEKKKKAVPVVFCVASGERSKTTKKMDDGLVLQRSLTENQANLLYSLNEQARDMRKRKARAEQAAKAQEFKFKLDGNLESDINDDDLKGSKFTHFQNLAEPPPPRKATPSARKQHRGQCEGGCVLS</sequence>
<evidence type="ECO:0000256" key="1">
    <source>
        <dbReference type="ARBA" id="ARBA00022574"/>
    </source>
</evidence>
<protein>
    <submittedName>
        <fullName evidence="6">Uncharacterized protein</fullName>
    </submittedName>
</protein>
<evidence type="ECO:0000256" key="4">
    <source>
        <dbReference type="SAM" id="Coils"/>
    </source>
</evidence>
<dbReference type="InterPro" id="IPR015943">
    <property type="entry name" value="WD40/YVTN_repeat-like_dom_sf"/>
</dbReference>
<dbReference type="PANTHER" id="PTHR19848">
    <property type="entry name" value="WD40 REPEAT PROTEIN"/>
    <property type="match status" value="1"/>
</dbReference>
<keyword evidence="1 3" id="KW-0853">WD repeat</keyword>
<feature type="compositionally biased region" description="Basic and acidic residues" evidence="5">
    <location>
        <begin position="462"/>
        <end position="485"/>
    </location>
</feature>
<dbReference type="SMART" id="SM00320">
    <property type="entry name" value="WD40"/>
    <property type="match status" value="4"/>
</dbReference>
<feature type="repeat" description="WD" evidence="3">
    <location>
        <begin position="153"/>
        <end position="176"/>
    </location>
</feature>
<feature type="coiled-coil region" evidence="4">
    <location>
        <begin position="691"/>
        <end position="718"/>
    </location>
</feature>
<reference evidence="6" key="1">
    <citation type="submission" date="2021-01" db="EMBL/GenBank/DDBJ databases">
        <authorList>
            <person name="Corre E."/>
            <person name="Pelletier E."/>
            <person name="Niang G."/>
            <person name="Scheremetjew M."/>
            <person name="Finn R."/>
            <person name="Kale V."/>
            <person name="Holt S."/>
            <person name="Cochrane G."/>
            <person name="Meng A."/>
            <person name="Brown T."/>
            <person name="Cohen L."/>
        </authorList>
    </citation>
    <scope>NUCLEOTIDE SEQUENCE</scope>
    <source>
        <strain evidence="6">CCCM811</strain>
    </source>
</reference>
<organism evidence="6">
    <name type="scientific">Lotharella globosa</name>
    <dbReference type="NCBI Taxonomy" id="91324"/>
    <lineage>
        <taxon>Eukaryota</taxon>
        <taxon>Sar</taxon>
        <taxon>Rhizaria</taxon>
        <taxon>Cercozoa</taxon>
        <taxon>Chlorarachniophyceae</taxon>
        <taxon>Lotharella</taxon>
    </lineage>
</organism>
<dbReference type="Gene3D" id="2.130.10.10">
    <property type="entry name" value="YVTN repeat-like/Quinoprotein amine dehydrogenase"/>
    <property type="match status" value="1"/>
</dbReference>
<name>A0A6U2XNL3_9EUKA</name>
<dbReference type="PROSITE" id="PS50082">
    <property type="entry name" value="WD_REPEATS_2"/>
    <property type="match status" value="1"/>
</dbReference>
<evidence type="ECO:0000256" key="5">
    <source>
        <dbReference type="SAM" id="MobiDB-lite"/>
    </source>
</evidence>
<gene>
    <name evidence="6" type="ORF">LGLO00237_LOCUS31840</name>
</gene>
<dbReference type="PANTHER" id="PTHR19848:SF8">
    <property type="entry name" value="F-BOX AND WD REPEAT DOMAIN CONTAINING 7"/>
    <property type="match status" value="1"/>
</dbReference>
<dbReference type="Pfam" id="PF00400">
    <property type="entry name" value="WD40"/>
    <property type="match status" value="3"/>
</dbReference>
<keyword evidence="4" id="KW-0175">Coiled coil</keyword>
<dbReference type="InterPro" id="IPR001680">
    <property type="entry name" value="WD40_rpt"/>
</dbReference>
<proteinExistence type="predicted"/>
<accession>A0A6U2XNL3</accession>
<dbReference type="SUPFAM" id="SSF50978">
    <property type="entry name" value="WD40 repeat-like"/>
    <property type="match status" value="1"/>
</dbReference>
<dbReference type="EMBL" id="HBIV01045389">
    <property type="protein sequence ID" value="CAE0680054.1"/>
    <property type="molecule type" value="Transcribed_RNA"/>
</dbReference>
<dbReference type="AlphaFoldDB" id="A0A6U2XNL3"/>
<evidence type="ECO:0000313" key="6">
    <source>
        <dbReference type="EMBL" id="CAE0680054.1"/>
    </source>
</evidence>
<evidence type="ECO:0000256" key="3">
    <source>
        <dbReference type="PROSITE-ProRule" id="PRU00221"/>
    </source>
</evidence>
<keyword evidence="2" id="KW-0677">Repeat</keyword>
<dbReference type="InterPro" id="IPR036322">
    <property type="entry name" value="WD40_repeat_dom_sf"/>
</dbReference>